<dbReference type="GO" id="GO:0005576">
    <property type="term" value="C:extracellular region"/>
    <property type="evidence" value="ECO:0007669"/>
    <property type="project" value="UniProtKB-SubCell"/>
</dbReference>
<comment type="caution">
    <text evidence="8">The sequence shown here is derived from an EMBL/GenBank/DDBJ whole genome shotgun (WGS) entry which is preliminary data.</text>
</comment>
<evidence type="ECO:0000313" key="8">
    <source>
        <dbReference type="EMBL" id="KAG8181173.1"/>
    </source>
</evidence>
<dbReference type="SUPFAM" id="SSF48113">
    <property type="entry name" value="Heme-dependent peroxidases"/>
    <property type="match status" value="1"/>
</dbReference>
<protein>
    <recommendedName>
        <fullName evidence="10">Peroxidase</fullName>
    </recommendedName>
</protein>
<evidence type="ECO:0000313" key="9">
    <source>
        <dbReference type="Proteomes" id="UP000827092"/>
    </source>
</evidence>
<evidence type="ECO:0000256" key="3">
    <source>
        <dbReference type="ARBA" id="ARBA00022559"/>
    </source>
</evidence>
<keyword evidence="7" id="KW-0812">Transmembrane</keyword>
<reference evidence="8 9" key="1">
    <citation type="journal article" date="2022" name="Nat. Ecol. Evol.">
        <title>A masculinizing supergene underlies an exaggerated male reproductive morph in a spider.</title>
        <authorList>
            <person name="Hendrickx F."/>
            <person name="De Corte Z."/>
            <person name="Sonet G."/>
            <person name="Van Belleghem S.M."/>
            <person name="Kostlbacher S."/>
            <person name="Vangestel C."/>
        </authorList>
    </citation>
    <scope>NUCLEOTIDE SEQUENCE [LARGE SCALE GENOMIC DNA]</scope>
    <source>
        <strain evidence="8">W744_W776</strain>
    </source>
</reference>
<keyword evidence="7" id="KW-0472">Membrane</keyword>
<evidence type="ECO:0000256" key="1">
    <source>
        <dbReference type="ARBA" id="ARBA00004613"/>
    </source>
</evidence>
<dbReference type="InterPro" id="IPR010255">
    <property type="entry name" value="Haem_peroxidase_sf"/>
</dbReference>
<dbReference type="Gene3D" id="1.10.640.10">
    <property type="entry name" value="Haem peroxidase domain superfamily, animal type"/>
    <property type="match status" value="1"/>
</dbReference>
<evidence type="ECO:0000256" key="5">
    <source>
        <dbReference type="ARBA" id="ARBA00023180"/>
    </source>
</evidence>
<dbReference type="PANTHER" id="PTHR11475">
    <property type="entry name" value="OXIDASE/PEROXIDASE"/>
    <property type="match status" value="1"/>
</dbReference>
<evidence type="ECO:0000256" key="6">
    <source>
        <dbReference type="PIRSR" id="PIRSR619791-2"/>
    </source>
</evidence>
<dbReference type="PRINTS" id="PR00457">
    <property type="entry name" value="ANPEROXIDASE"/>
</dbReference>
<proteinExistence type="predicted"/>
<keyword evidence="4" id="KW-0732">Signal</keyword>
<dbReference type="PROSITE" id="PS50292">
    <property type="entry name" value="PEROXIDASE_3"/>
    <property type="match status" value="1"/>
</dbReference>
<feature type="binding site" description="axial binding residue" evidence="6">
    <location>
        <position position="426"/>
    </location>
    <ligand>
        <name>heme b</name>
        <dbReference type="ChEBI" id="CHEBI:60344"/>
    </ligand>
    <ligandPart>
        <name>Fe</name>
        <dbReference type="ChEBI" id="CHEBI:18248"/>
    </ligandPart>
</feature>
<keyword evidence="9" id="KW-1185">Reference proteome</keyword>
<evidence type="ECO:0000256" key="7">
    <source>
        <dbReference type="SAM" id="Phobius"/>
    </source>
</evidence>
<organism evidence="8 9">
    <name type="scientific">Oedothorax gibbosus</name>
    <dbReference type="NCBI Taxonomy" id="931172"/>
    <lineage>
        <taxon>Eukaryota</taxon>
        <taxon>Metazoa</taxon>
        <taxon>Ecdysozoa</taxon>
        <taxon>Arthropoda</taxon>
        <taxon>Chelicerata</taxon>
        <taxon>Arachnida</taxon>
        <taxon>Araneae</taxon>
        <taxon>Araneomorphae</taxon>
        <taxon>Entelegynae</taxon>
        <taxon>Araneoidea</taxon>
        <taxon>Linyphiidae</taxon>
        <taxon>Erigoninae</taxon>
        <taxon>Oedothorax</taxon>
    </lineage>
</organism>
<gene>
    <name evidence="8" type="ORF">JTE90_010946</name>
</gene>
<keyword evidence="5" id="KW-0325">Glycoprotein</keyword>
<dbReference type="FunFam" id="1.10.640.10:FF:000003">
    <property type="entry name" value="chorion peroxidase"/>
    <property type="match status" value="1"/>
</dbReference>
<dbReference type="Proteomes" id="UP000827092">
    <property type="component" value="Unassembled WGS sequence"/>
</dbReference>
<dbReference type="Pfam" id="PF03098">
    <property type="entry name" value="An_peroxidase"/>
    <property type="match status" value="1"/>
</dbReference>
<comment type="subcellular location">
    <subcellularLocation>
        <location evidence="1">Secreted</location>
    </subcellularLocation>
</comment>
<name>A0AAV6UBD9_9ARAC</name>
<dbReference type="GO" id="GO:0046872">
    <property type="term" value="F:metal ion binding"/>
    <property type="evidence" value="ECO:0007669"/>
    <property type="project" value="UniProtKB-KW"/>
</dbReference>
<keyword evidence="7" id="KW-1133">Transmembrane helix</keyword>
<evidence type="ECO:0000256" key="4">
    <source>
        <dbReference type="ARBA" id="ARBA00022729"/>
    </source>
</evidence>
<sequence length="658" mass="74102">MRGGHVIPLSSQPLSRWPRFFRAYCLCVVIITLIFLEVALGHSNPLNSRQDSVVGLINVDGQNVFDPTFMDPGNYNGENAYSGTDTCIAESINCNASSVYRTYDGTCNNLAYPTWGKAKACHPRILEAHYEGAHDLRQSVKGGPLPPPRSIVLKGFQNCNRPTHNVSLFFTIFGQLVAHEMTAFNGSLDLQPSAVGDCCKDEKLAKNTSLCLPFIIPPDDPYYAKFNITCLDITRRTVPCPVCIKDKKQSSYNFVTATLDGNLFYGNSEKKALELRALDGTGRLNVTKTEFGELLPSPRESDPPPQFCPVQDKLQCFQTGDARFNQHSPLMSVTTLFVREHNNLADRLGKLNPSWDDETRFQEARKIVAAELQNIVYSEYLPALLGPAHMSHYNLSVQTDNKGTKYDPSVVLGIWTEFSTTIYRLHSMIATQVGFNNHQFKDYNSNVQLLREGKMDNIIQGSCKVPSQKNDHWFIKDVTNHLYQDRFATFGQDLVSLDLLRGRDNGIAPYVDMLRHLTNGRMDVKTFDDLTPLINTSIIRCLKNLYKDVRDVDLFAGSLMENIIPGSQLGPTSAAIVSMQFNNIKFGDRFYFEHEGEAGSFSQEQRESLKKVTMARVLCDNFRIKNIQKNPFYLESEKNPMVNCEDIPPSLDLSSWKT</sequence>
<dbReference type="CDD" id="cd09823">
    <property type="entry name" value="peroxinectin_like"/>
    <property type="match status" value="1"/>
</dbReference>
<evidence type="ECO:0008006" key="10">
    <source>
        <dbReference type="Google" id="ProtNLM"/>
    </source>
</evidence>
<dbReference type="PANTHER" id="PTHR11475:SF4">
    <property type="entry name" value="CHORION PEROXIDASE"/>
    <property type="match status" value="1"/>
</dbReference>
<feature type="transmembrane region" description="Helical" evidence="7">
    <location>
        <begin position="21"/>
        <end position="40"/>
    </location>
</feature>
<dbReference type="GO" id="GO:0006979">
    <property type="term" value="P:response to oxidative stress"/>
    <property type="evidence" value="ECO:0007669"/>
    <property type="project" value="InterPro"/>
</dbReference>
<keyword evidence="3" id="KW-0575">Peroxidase</keyword>
<evidence type="ECO:0000256" key="2">
    <source>
        <dbReference type="ARBA" id="ARBA00022525"/>
    </source>
</evidence>
<keyword evidence="3" id="KW-0560">Oxidoreductase</keyword>
<dbReference type="GO" id="GO:0020037">
    <property type="term" value="F:heme binding"/>
    <property type="evidence" value="ECO:0007669"/>
    <property type="project" value="InterPro"/>
</dbReference>
<keyword evidence="2" id="KW-0964">Secreted</keyword>
<keyword evidence="6" id="KW-0479">Metal-binding</keyword>
<dbReference type="GO" id="GO:0004601">
    <property type="term" value="F:peroxidase activity"/>
    <property type="evidence" value="ECO:0007669"/>
    <property type="project" value="UniProtKB-KW"/>
</dbReference>
<accession>A0AAV6UBD9</accession>
<dbReference type="InterPro" id="IPR037120">
    <property type="entry name" value="Haem_peroxidase_sf_animal"/>
</dbReference>
<keyword evidence="6" id="KW-0408">Iron</keyword>
<dbReference type="EMBL" id="JAFNEN010000529">
    <property type="protein sequence ID" value="KAG8181173.1"/>
    <property type="molecule type" value="Genomic_DNA"/>
</dbReference>
<keyword evidence="6" id="KW-0349">Heme</keyword>
<dbReference type="InterPro" id="IPR019791">
    <property type="entry name" value="Haem_peroxidase_animal"/>
</dbReference>
<dbReference type="AlphaFoldDB" id="A0AAV6UBD9"/>